<dbReference type="Pfam" id="PF00126">
    <property type="entry name" value="HTH_1"/>
    <property type="match status" value="1"/>
</dbReference>
<dbReference type="PRINTS" id="PR00039">
    <property type="entry name" value="HTHLYSR"/>
</dbReference>
<dbReference type="Gene3D" id="1.10.10.10">
    <property type="entry name" value="Winged helix-like DNA-binding domain superfamily/Winged helix DNA-binding domain"/>
    <property type="match status" value="1"/>
</dbReference>
<reference evidence="6 7" key="1">
    <citation type="submission" date="2023-01" db="EMBL/GenBank/DDBJ databases">
        <title>Novel species of the genus Vogesella isolated from rivers.</title>
        <authorList>
            <person name="Lu H."/>
        </authorList>
    </citation>
    <scope>NUCLEOTIDE SEQUENCE [LARGE SCALE GENOMIC DNA]</scope>
    <source>
        <strain evidence="6 7">DC21W</strain>
    </source>
</reference>
<dbReference type="InterPro" id="IPR036390">
    <property type="entry name" value="WH_DNA-bd_sf"/>
</dbReference>
<dbReference type="EMBL" id="JAQQLF010000008">
    <property type="protein sequence ID" value="MDC7717064.1"/>
    <property type="molecule type" value="Genomic_DNA"/>
</dbReference>
<feature type="domain" description="HTH lysR-type" evidence="5">
    <location>
        <begin position="2"/>
        <end position="59"/>
    </location>
</feature>
<keyword evidence="7" id="KW-1185">Reference proteome</keyword>
<evidence type="ECO:0000256" key="2">
    <source>
        <dbReference type="ARBA" id="ARBA00023015"/>
    </source>
</evidence>
<dbReference type="Gene3D" id="3.40.190.10">
    <property type="entry name" value="Periplasmic binding protein-like II"/>
    <property type="match status" value="2"/>
</dbReference>
<dbReference type="InterPro" id="IPR000847">
    <property type="entry name" value="LysR_HTH_N"/>
</dbReference>
<evidence type="ECO:0000259" key="5">
    <source>
        <dbReference type="PROSITE" id="PS50931"/>
    </source>
</evidence>
<dbReference type="Pfam" id="PF03466">
    <property type="entry name" value="LysR_substrate"/>
    <property type="match status" value="1"/>
</dbReference>
<evidence type="ECO:0000313" key="6">
    <source>
        <dbReference type="EMBL" id="MDC7717064.1"/>
    </source>
</evidence>
<dbReference type="PANTHER" id="PTHR30427:SF1">
    <property type="entry name" value="TRANSCRIPTIONAL ACTIVATOR PROTEIN LYSR"/>
    <property type="match status" value="1"/>
</dbReference>
<evidence type="ECO:0000256" key="4">
    <source>
        <dbReference type="ARBA" id="ARBA00023163"/>
    </source>
</evidence>
<accession>A0ABT5IZP5</accession>
<dbReference type="Proteomes" id="UP001219956">
    <property type="component" value="Unassembled WGS sequence"/>
</dbReference>
<keyword evidence="4" id="KW-0804">Transcription</keyword>
<comment type="similarity">
    <text evidence="1">Belongs to the LysR transcriptional regulatory family.</text>
</comment>
<keyword evidence="3" id="KW-0238">DNA-binding</keyword>
<name>A0ABT5IZP5_9NEIS</name>
<evidence type="ECO:0000256" key="1">
    <source>
        <dbReference type="ARBA" id="ARBA00009437"/>
    </source>
</evidence>
<dbReference type="InterPro" id="IPR036388">
    <property type="entry name" value="WH-like_DNA-bd_sf"/>
</dbReference>
<dbReference type="RefSeq" id="WP_272751411.1">
    <property type="nucleotide sequence ID" value="NZ_JAQQLF010000008.1"/>
</dbReference>
<protein>
    <submittedName>
        <fullName evidence="6">LysR substrate-binding domain-containing protein</fullName>
    </submittedName>
</protein>
<dbReference type="PROSITE" id="PS50931">
    <property type="entry name" value="HTH_LYSR"/>
    <property type="match status" value="1"/>
</dbReference>
<evidence type="ECO:0000313" key="7">
    <source>
        <dbReference type="Proteomes" id="UP001219956"/>
    </source>
</evidence>
<gene>
    <name evidence="6" type="ORF">PQU95_07520</name>
</gene>
<dbReference type="PANTHER" id="PTHR30427">
    <property type="entry name" value="TRANSCRIPTIONAL ACTIVATOR PROTEIN LYSR"/>
    <property type="match status" value="1"/>
</dbReference>
<dbReference type="SUPFAM" id="SSF53850">
    <property type="entry name" value="Periplasmic binding protein-like II"/>
    <property type="match status" value="1"/>
</dbReference>
<proteinExistence type="inferred from homology"/>
<dbReference type="InterPro" id="IPR005119">
    <property type="entry name" value="LysR_subst-bd"/>
</dbReference>
<comment type="caution">
    <text evidence="6">The sequence shown here is derived from an EMBL/GenBank/DDBJ whole genome shotgun (WGS) entry which is preliminary data.</text>
</comment>
<keyword evidence="2" id="KW-0805">Transcription regulation</keyword>
<sequence length="308" mass="34361">MIRFRQIEAFRCLMSCGTTVAAARRMHITQPAISRLIADLEDDLGFRLFNRAKGRLEPTTAAIRFQRAVEENFLGLERLRQAAETIRAEENEGLAIACMPVLSTSLLPQILNEFFKLRPDVPVRIDTVGNAEVTVKLQDLKVDVAISLAFPAIAGIEVEPLLEADVLCALPAGHPLAERDFITPQDLANETVIGWMPNYPLSQNQEQKYFGHAGVYPRYNIRTHTSHTRYAMVANGFGVSIVEPFASDFWETQGVVTRPFLTPAKHEYVIAYPSSGSRSAILQDFRLATLRVVNDPALVPWGRALTQE</sequence>
<dbReference type="SUPFAM" id="SSF46785">
    <property type="entry name" value="Winged helix' DNA-binding domain"/>
    <property type="match status" value="1"/>
</dbReference>
<evidence type="ECO:0000256" key="3">
    <source>
        <dbReference type="ARBA" id="ARBA00023125"/>
    </source>
</evidence>
<organism evidence="6 7">
    <name type="scientific">Vogesella aquatica</name>
    <dbReference type="NCBI Taxonomy" id="2984206"/>
    <lineage>
        <taxon>Bacteria</taxon>
        <taxon>Pseudomonadati</taxon>
        <taxon>Pseudomonadota</taxon>
        <taxon>Betaproteobacteria</taxon>
        <taxon>Neisseriales</taxon>
        <taxon>Chromobacteriaceae</taxon>
        <taxon>Vogesella</taxon>
    </lineage>
</organism>